<keyword evidence="10" id="KW-1185">Reference proteome</keyword>
<keyword evidence="5 6" id="KW-0539">Nucleus</keyword>
<comment type="subcellular location">
    <subcellularLocation>
        <location evidence="1 6">Nucleus</location>
    </subcellularLocation>
</comment>
<feature type="domain" description="RNA polymerase III subunit Rpc25" evidence="8">
    <location>
        <begin position="83"/>
        <end position="186"/>
    </location>
</feature>
<comment type="caution">
    <text evidence="9">The sequence shown here is derived from an EMBL/GenBank/DDBJ whole genome shotgun (WGS) entry which is preliminary data.</text>
</comment>
<keyword evidence="3 6" id="KW-0240">DNA-directed RNA polymerase</keyword>
<dbReference type="OrthoDB" id="10256606at2759"/>
<evidence type="ECO:0000313" key="9">
    <source>
        <dbReference type="EMBL" id="KMZ60421.1"/>
    </source>
</evidence>
<evidence type="ECO:0000259" key="7">
    <source>
        <dbReference type="Pfam" id="PF03876"/>
    </source>
</evidence>
<accession>A0A0K9NUF0</accession>
<dbReference type="EMBL" id="LFYR01001623">
    <property type="protein sequence ID" value="KMZ60421.1"/>
    <property type="molecule type" value="Genomic_DNA"/>
</dbReference>
<comment type="function">
    <text evidence="6">DNA-dependent RNA polymerase which catalyzes the transcription of DNA into RNA using the four ribonucleoside triphosphates as substrates.</text>
</comment>
<dbReference type="Gene3D" id="2.40.50.140">
    <property type="entry name" value="Nucleic acid-binding proteins"/>
    <property type="match status" value="1"/>
</dbReference>
<dbReference type="InterPro" id="IPR013238">
    <property type="entry name" value="RNA_pol_III_Rbc25"/>
</dbReference>
<evidence type="ECO:0000259" key="8">
    <source>
        <dbReference type="Pfam" id="PF08292"/>
    </source>
</evidence>
<dbReference type="STRING" id="29655.A0A0K9NUF0"/>
<dbReference type="Proteomes" id="UP000036987">
    <property type="component" value="Unassembled WGS sequence"/>
</dbReference>
<organism evidence="9 10">
    <name type="scientific">Zostera marina</name>
    <name type="common">Eelgrass</name>
    <dbReference type="NCBI Taxonomy" id="29655"/>
    <lineage>
        <taxon>Eukaryota</taxon>
        <taxon>Viridiplantae</taxon>
        <taxon>Streptophyta</taxon>
        <taxon>Embryophyta</taxon>
        <taxon>Tracheophyta</taxon>
        <taxon>Spermatophyta</taxon>
        <taxon>Magnoliopsida</taxon>
        <taxon>Liliopsida</taxon>
        <taxon>Zosteraceae</taxon>
        <taxon>Zostera</taxon>
    </lineage>
</organism>
<evidence type="ECO:0000256" key="3">
    <source>
        <dbReference type="ARBA" id="ARBA00022478"/>
    </source>
</evidence>
<evidence type="ECO:0000313" key="10">
    <source>
        <dbReference type="Proteomes" id="UP000036987"/>
    </source>
</evidence>
<dbReference type="InterPro" id="IPR012340">
    <property type="entry name" value="NA-bd_OB-fold"/>
</dbReference>
<proteinExistence type="inferred from homology"/>
<reference evidence="10" key="1">
    <citation type="journal article" date="2016" name="Nature">
        <title>The genome of the seagrass Zostera marina reveals angiosperm adaptation to the sea.</title>
        <authorList>
            <person name="Olsen J.L."/>
            <person name="Rouze P."/>
            <person name="Verhelst B."/>
            <person name="Lin Y.-C."/>
            <person name="Bayer T."/>
            <person name="Collen J."/>
            <person name="Dattolo E."/>
            <person name="De Paoli E."/>
            <person name="Dittami S."/>
            <person name="Maumus F."/>
            <person name="Michel G."/>
            <person name="Kersting A."/>
            <person name="Lauritano C."/>
            <person name="Lohaus R."/>
            <person name="Toepel M."/>
            <person name="Tonon T."/>
            <person name="Vanneste K."/>
            <person name="Amirebrahimi M."/>
            <person name="Brakel J."/>
            <person name="Bostroem C."/>
            <person name="Chovatia M."/>
            <person name="Grimwood J."/>
            <person name="Jenkins J.W."/>
            <person name="Jueterbock A."/>
            <person name="Mraz A."/>
            <person name="Stam W.T."/>
            <person name="Tice H."/>
            <person name="Bornberg-Bauer E."/>
            <person name="Green P.J."/>
            <person name="Pearson G.A."/>
            <person name="Procaccini G."/>
            <person name="Duarte C.M."/>
            <person name="Schmutz J."/>
            <person name="Reusch T.B.H."/>
            <person name="Van de Peer Y."/>
        </authorList>
    </citation>
    <scope>NUCLEOTIDE SEQUENCE [LARGE SCALE GENOMIC DNA]</scope>
    <source>
        <strain evidence="10">cv. Finnish</strain>
    </source>
</reference>
<dbReference type="Gene3D" id="3.30.1490.120">
    <property type="entry name" value="RNA polymerase Rpb7-like, N-terminal domain"/>
    <property type="match status" value="1"/>
</dbReference>
<evidence type="ECO:0000256" key="2">
    <source>
        <dbReference type="ARBA" id="ARBA00009307"/>
    </source>
</evidence>
<dbReference type="AlphaFoldDB" id="A0A0K9NUF0"/>
<gene>
    <name evidence="9" type="ORF">ZOSMA_5G02890</name>
</gene>
<dbReference type="PANTHER" id="PTHR12709:SF1">
    <property type="entry name" value="DNA-DIRECTED RNA POLYMERASE III SUBUNIT RPC8"/>
    <property type="match status" value="1"/>
</dbReference>
<dbReference type="GO" id="GO:0005666">
    <property type="term" value="C:RNA polymerase III complex"/>
    <property type="evidence" value="ECO:0000318"/>
    <property type="project" value="GO_Central"/>
</dbReference>
<feature type="domain" description="RNA polymerase Rpb7-like N-terminal" evidence="7">
    <location>
        <begin position="8"/>
        <end position="64"/>
    </location>
</feature>
<dbReference type="SUPFAM" id="SSF50249">
    <property type="entry name" value="Nucleic acid-binding proteins"/>
    <property type="match status" value="1"/>
</dbReference>
<dbReference type="OMA" id="LGPTLWW"/>
<keyword evidence="4 6" id="KW-0804">Transcription</keyword>
<dbReference type="PANTHER" id="PTHR12709">
    <property type="entry name" value="DNA-DIRECTED RNA POLYMERASE II, III"/>
    <property type="match status" value="1"/>
</dbReference>
<sequence length="189" mass="21534">MFTLSVIEHTLKIPPRLLNIPLTESVEEVLKYLYVDKVITDLGLCISVYDIHKIDGGFIIDNDGGCLYKVVFRLLMFRPFIGEIITAWTDESNEDGLRLTTGFFNDIYVPKDFLQKPSIFGADGIWNWNTENESYTMDLKEELKFRVKSIKYPSMPVNPSPDSKPFAPMEIIGAINEDGLGLVSWWDAS</sequence>
<evidence type="ECO:0000256" key="1">
    <source>
        <dbReference type="ARBA" id="ARBA00004123"/>
    </source>
</evidence>
<dbReference type="InterPro" id="IPR005576">
    <property type="entry name" value="Rpb7-like_N"/>
</dbReference>
<dbReference type="CDD" id="cd04330">
    <property type="entry name" value="RNAP_III_Rpc25_N"/>
    <property type="match status" value="1"/>
</dbReference>
<dbReference type="Pfam" id="PF08292">
    <property type="entry name" value="RNA_pol_Rbc25"/>
    <property type="match status" value="1"/>
</dbReference>
<evidence type="ECO:0000256" key="6">
    <source>
        <dbReference type="RuleBase" id="RU369086"/>
    </source>
</evidence>
<dbReference type="InterPro" id="IPR045113">
    <property type="entry name" value="Rpb7-like"/>
</dbReference>
<evidence type="ECO:0000256" key="5">
    <source>
        <dbReference type="ARBA" id="ARBA00023242"/>
    </source>
</evidence>
<evidence type="ECO:0000256" key="4">
    <source>
        <dbReference type="ARBA" id="ARBA00023163"/>
    </source>
</evidence>
<dbReference type="SUPFAM" id="SSF88798">
    <property type="entry name" value="N-terminal, heterodimerisation domain of RBP7 (RpoE)"/>
    <property type="match status" value="1"/>
</dbReference>
<protein>
    <recommendedName>
        <fullName evidence="6">DNA-directed RNA polymerase subunit</fullName>
    </recommendedName>
</protein>
<dbReference type="GO" id="GO:0006384">
    <property type="term" value="P:transcription initiation at RNA polymerase III promoter"/>
    <property type="evidence" value="ECO:0000318"/>
    <property type="project" value="GO_Central"/>
</dbReference>
<dbReference type="InterPro" id="IPR036898">
    <property type="entry name" value="RNA_pol_Rpb7-like_N_sf"/>
</dbReference>
<dbReference type="Pfam" id="PF03876">
    <property type="entry name" value="SHS2_Rpb7-N"/>
    <property type="match status" value="1"/>
</dbReference>
<comment type="similarity">
    <text evidence="2">Belongs to the eukaryotic RPB7/RPC8 RNA polymerase subunit family.</text>
</comment>
<name>A0A0K9NUF0_ZOSMR</name>